<feature type="chain" id="PRO_5003010036" description="Lipoprotein SmpA/OmlA domain-containing protein" evidence="2">
    <location>
        <begin position="25"/>
        <end position="169"/>
    </location>
</feature>
<evidence type="ECO:0000256" key="1">
    <source>
        <dbReference type="SAM" id="MobiDB-lite"/>
    </source>
</evidence>
<sequence length="169" mass="18428">MMKMNVRLLTAMACVIALSGCAQVAHLTEGSQTDQEQKSAGVKPQEAAPAISSTAKDKPAAQGSHTEATEAESKRGIYGNPPRHSPFAKLKLGMSSKQVTDLIGEPTDQKSYMTGKIWIPFYFGSDRARLEYRYKGQGVLTFVGGGGFVSSNFTLYRVIYNPKEEGYEH</sequence>
<evidence type="ECO:0000256" key="2">
    <source>
        <dbReference type="SAM" id="SignalP"/>
    </source>
</evidence>
<protein>
    <recommendedName>
        <fullName evidence="5">Lipoprotein SmpA/OmlA domain-containing protein</fullName>
    </recommendedName>
</protein>
<dbReference type="OrthoDB" id="7304788at2"/>
<dbReference type="eggNOG" id="COG2913">
    <property type="taxonomic scope" value="Bacteria"/>
</dbReference>
<reference evidence="3 4" key="1">
    <citation type="submission" date="2009-10" db="EMBL/GenBank/DDBJ databases">
        <title>Complete sequence of Halothiobacillus neapolitanus c2.</title>
        <authorList>
            <consortium name="US DOE Joint Genome Institute"/>
            <person name="Lucas S."/>
            <person name="Copeland A."/>
            <person name="Lapidus A."/>
            <person name="Glavina del Rio T."/>
            <person name="Tice H."/>
            <person name="Bruce D."/>
            <person name="Goodwin L."/>
            <person name="Pitluck S."/>
            <person name="Davenport K."/>
            <person name="Brettin T."/>
            <person name="Detter J.C."/>
            <person name="Han C."/>
            <person name="Tapia R."/>
            <person name="Larimer F."/>
            <person name="Land M."/>
            <person name="Hauser L."/>
            <person name="Kyrpides N."/>
            <person name="Mikhailova N."/>
            <person name="Kerfeld C."/>
            <person name="Cannon G."/>
            <person name="Heinhort S."/>
        </authorList>
    </citation>
    <scope>NUCLEOTIDE SEQUENCE [LARGE SCALE GENOMIC DNA]</scope>
    <source>
        <strain evidence="4">ATCC 23641 / c2</strain>
    </source>
</reference>
<dbReference type="EMBL" id="CP001801">
    <property type="protein sequence ID" value="ACX95314.1"/>
    <property type="molecule type" value="Genomic_DNA"/>
</dbReference>
<name>D0KXZ1_HALNC</name>
<dbReference type="RefSeq" id="WP_012823350.1">
    <property type="nucleotide sequence ID" value="NC_013422.1"/>
</dbReference>
<gene>
    <name evidence="3" type="ordered locus">Hneap_0457</name>
</gene>
<dbReference type="Proteomes" id="UP000009102">
    <property type="component" value="Chromosome"/>
</dbReference>
<keyword evidence="4" id="KW-1185">Reference proteome</keyword>
<accession>D0KXZ1</accession>
<dbReference type="KEGG" id="hna:Hneap_0457"/>
<feature type="region of interest" description="Disordered" evidence="1">
    <location>
        <begin position="31"/>
        <end position="82"/>
    </location>
</feature>
<evidence type="ECO:0008006" key="5">
    <source>
        <dbReference type="Google" id="ProtNLM"/>
    </source>
</evidence>
<dbReference type="STRING" id="555778.Hneap_0457"/>
<dbReference type="PROSITE" id="PS51257">
    <property type="entry name" value="PROKAR_LIPOPROTEIN"/>
    <property type="match status" value="1"/>
</dbReference>
<feature type="signal peptide" evidence="2">
    <location>
        <begin position="1"/>
        <end position="24"/>
    </location>
</feature>
<proteinExistence type="predicted"/>
<dbReference type="AlphaFoldDB" id="D0KXZ1"/>
<keyword evidence="2" id="KW-0732">Signal</keyword>
<dbReference type="HOGENOM" id="CLU_129915_0_0_6"/>
<evidence type="ECO:0000313" key="4">
    <source>
        <dbReference type="Proteomes" id="UP000009102"/>
    </source>
</evidence>
<evidence type="ECO:0000313" key="3">
    <source>
        <dbReference type="EMBL" id="ACX95314.1"/>
    </source>
</evidence>
<organism evidence="3 4">
    <name type="scientific">Halothiobacillus neapolitanus (strain ATCC 23641 / DSM 15147 / CIP 104769 / NCIMB 8539 / c2)</name>
    <name type="common">Thiobacillus neapolitanus</name>
    <dbReference type="NCBI Taxonomy" id="555778"/>
    <lineage>
        <taxon>Bacteria</taxon>
        <taxon>Pseudomonadati</taxon>
        <taxon>Pseudomonadota</taxon>
        <taxon>Gammaproteobacteria</taxon>
        <taxon>Chromatiales</taxon>
        <taxon>Halothiobacillaceae</taxon>
        <taxon>Halothiobacillus</taxon>
    </lineage>
</organism>